<dbReference type="EMBL" id="KB740993">
    <property type="protein sequence ID" value="ENN76072.1"/>
    <property type="molecule type" value="Genomic_DNA"/>
</dbReference>
<sequence>MKLSTSTSSICFAAYVAFEPFGQFPYVEIYSFNQRFYGYYSMHPVVSGYYCHPTGLVPNSTVEYDSNLEVVKLNLICEEDPPAYSEIHKTTPSSD</sequence>
<gene>
    <name evidence="1" type="ORF">YQE_07444</name>
</gene>
<organism evidence="1">
    <name type="scientific">Dendroctonus ponderosae</name>
    <name type="common">Mountain pine beetle</name>
    <dbReference type="NCBI Taxonomy" id="77166"/>
    <lineage>
        <taxon>Eukaryota</taxon>
        <taxon>Metazoa</taxon>
        <taxon>Ecdysozoa</taxon>
        <taxon>Arthropoda</taxon>
        <taxon>Hexapoda</taxon>
        <taxon>Insecta</taxon>
        <taxon>Pterygota</taxon>
        <taxon>Neoptera</taxon>
        <taxon>Endopterygota</taxon>
        <taxon>Coleoptera</taxon>
        <taxon>Polyphaga</taxon>
        <taxon>Cucujiformia</taxon>
        <taxon>Curculionidae</taxon>
        <taxon>Scolytinae</taxon>
        <taxon>Dendroctonus</taxon>
    </lineage>
</organism>
<protein>
    <submittedName>
        <fullName evidence="1">Uncharacterized protein</fullName>
    </submittedName>
</protein>
<name>N6UBQ2_DENPD</name>
<dbReference type="AlphaFoldDB" id="N6UBQ2"/>
<feature type="non-terminal residue" evidence="1">
    <location>
        <position position="1"/>
    </location>
</feature>
<proteinExistence type="predicted"/>
<dbReference type="HOGENOM" id="CLU_2374934_0_0_1"/>
<reference evidence="1" key="1">
    <citation type="journal article" date="2013" name="Genome Biol.">
        <title>Draft genome of the mountain pine beetle, Dendroctonus ponderosae Hopkins, a major forest pest.</title>
        <authorList>
            <person name="Keeling C.I."/>
            <person name="Yuen M.M."/>
            <person name="Liao N.Y."/>
            <person name="Docking T.R."/>
            <person name="Chan S.K."/>
            <person name="Taylor G.A."/>
            <person name="Palmquist D.L."/>
            <person name="Jackman S.D."/>
            <person name="Nguyen A."/>
            <person name="Li M."/>
            <person name="Henderson H."/>
            <person name="Janes J.K."/>
            <person name="Zhao Y."/>
            <person name="Pandoh P."/>
            <person name="Moore R."/>
            <person name="Sperling F.A."/>
            <person name="Huber D.P."/>
            <person name="Birol I."/>
            <person name="Jones S.J."/>
            <person name="Bohlmann J."/>
        </authorList>
    </citation>
    <scope>NUCLEOTIDE SEQUENCE</scope>
</reference>
<evidence type="ECO:0000313" key="1">
    <source>
        <dbReference type="EMBL" id="ENN76072.1"/>
    </source>
</evidence>
<accession>N6UBQ2</accession>
<dbReference type="OrthoDB" id="9046662at2759"/>